<evidence type="ECO:0000259" key="1">
    <source>
        <dbReference type="Pfam" id="PF01636"/>
    </source>
</evidence>
<dbReference type="CDD" id="cd05154">
    <property type="entry name" value="ACAD10_11_N-like"/>
    <property type="match status" value="1"/>
</dbReference>
<dbReference type="OrthoDB" id="3806873at2"/>
<dbReference type="Gene3D" id="3.30.200.20">
    <property type="entry name" value="Phosphorylase Kinase, domain 1"/>
    <property type="match status" value="1"/>
</dbReference>
<dbReference type="InterPro" id="IPR002575">
    <property type="entry name" value="Aminoglycoside_PTrfase"/>
</dbReference>
<organism evidence="2 3">
    <name type="scientific">Roseibium aquae</name>
    <dbReference type="NCBI Taxonomy" id="1323746"/>
    <lineage>
        <taxon>Bacteria</taxon>
        <taxon>Pseudomonadati</taxon>
        <taxon>Pseudomonadota</taxon>
        <taxon>Alphaproteobacteria</taxon>
        <taxon>Hyphomicrobiales</taxon>
        <taxon>Stappiaceae</taxon>
        <taxon>Roseibium</taxon>
    </lineage>
</organism>
<dbReference type="Pfam" id="PF01636">
    <property type="entry name" value="APH"/>
    <property type="match status" value="1"/>
</dbReference>
<dbReference type="Proteomes" id="UP000605148">
    <property type="component" value="Unassembled WGS sequence"/>
</dbReference>
<dbReference type="RefSeq" id="WP_150497583.1">
    <property type="nucleotide sequence ID" value="NZ_BMFA01000014.1"/>
</dbReference>
<evidence type="ECO:0000313" key="3">
    <source>
        <dbReference type="Proteomes" id="UP000605148"/>
    </source>
</evidence>
<dbReference type="AlphaFoldDB" id="A0A916X3C5"/>
<dbReference type="Gene3D" id="3.90.1200.10">
    <property type="match status" value="1"/>
</dbReference>
<feature type="domain" description="Aminoglycoside phosphotransferase" evidence="1">
    <location>
        <begin position="37"/>
        <end position="261"/>
    </location>
</feature>
<name>A0A916X3C5_9HYPH</name>
<keyword evidence="3" id="KW-1185">Reference proteome</keyword>
<sequence length="349" mass="38163">MVDTSLGNEALGGLDVRAVEDWLKREVEGVSGPLRAEKIAGGQSNPTFRLFTPDKTFVLRRKPPGTLLKSAHAVEREYRVQKALSGSDVPVPKMLALCEDDGVIGSAFYVMEHVTGRTFDDPCLEGVAPSERRSIYLEMIRVLAAIHSIDLEARGLTDYGPGHNYYRRQIDRWTKQYRASETEPIADMERLIEWLDAHAPEDDGRRSLVHGDFRIDNLLFARSGPDCVAVLDWELSTIGHPFADLAALIMQWGRPTGPEHRGLQGVDRAALGIPADDAVIAAYCEKTGLSGIENFGFYVAFCAFRMGAILQGVKKRALDGNASDPERGLQLGAYVPGFAADGLKAAGHG</sequence>
<dbReference type="EMBL" id="BMFA01000014">
    <property type="protein sequence ID" value="GGB61156.1"/>
    <property type="molecule type" value="Genomic_DNA"/>
</dbReference>
<dbReference type="PANTHER" id="PTHR47829">
    <property type="entry name" value="HYDROLASE, PUTATIVE (AFU_ORTHOLOGUE AFUA_1G12880)-RELATED"/>
    <property type="match status" value="1"/>
</dbReference>
<proteinExistence type="predicted"/>
<comment type="caution">
    <text evidence="2">The sequence shown here is derived from an EMBL/GenBank/DDBJ whole genome shotgun (WGS) entry which is preliminary data.</text>
</comment>
<protein>
    <submittedName>
        <fullName evidence="2">Aminoglycoside phosphotransferase</fullName>
    </submittedName>
</protein>
<reference evidence="2" key="2">
    <citation type="submission" date="2020-09" db="EMBL/GenBank/DDBJ databases">
        <authorList>
            <person name="Sun Q."/>
            <person name="Zhou Y."/>
        </authorList>
    </citation>
    <scope>NUCLEOTIDE SEQUENCE</scope>
    <source>
        <strain evidence="2">CGMCC 1.12426</strain>
    </source>
</reference>
<reference evidence="2" key="1">
    <citation type="journal article" date="2014" name="Int. J. Syst. Evol. Microbiol.">
        <title>Complete genome sequence of Corynebacterium casei LMG S-19264T (=DSM 44701T), isolated from a smear-ripened cheese.</title>
        <authorList>
            <consortium name="US DOE Joint Genome Institute (JGI-PGF)"/>
            <person name="Walter F."/>
            <person name="Albersmeier A."/>
            <person name="Kalinowski J."/>
            <person name="Ruckert C."/>
        </authorList>
    </citation>
    <scope>NUCLEOTIDE SEQUENCE</scope>
    <source>
        <strain evidence="2">CGMCC 1.12426</strain>
    </source>
</reference>
<dbReference type="PANTHER" id="PTHR47829:SF3">
    <property type="entry name" value="AMINOGLYCOSIDE PHOSPHOTRANSFERASE DOMAIN-CONTAINING PROTEIN"/>
    <property type="match status" value="1"/>
</dbReference>
<dbReference type="InterPro" id="IPR041726">
    <property type="entry name" value="ACAD10_11_N"/>
</dbReference>
<dbReference type="InterPro" id="IPR052898">
    <property type="entry name" value="ACAD10-like"/>
</dbReference>
<dbReference type="SUPFAM" id="SSF56112">
    <property type="entry name" value="Protein kinase-like (PK-like)"/>
    <property type="match status" value="1"/>
</dbReference>
<evidence type="ECO:0000313" key="2">
    <source>
        <dbReference type="EMBL" id="GGB61156.1"/>
    </source>
</evidence>
<dbReference type="InterPro" id="IPR011009">
    <property type="entry name" value="Kinase-like_dom_sf"/>
</dbReference>
<gene>
    <name evidence="2" type="ORF">GCM10011316_36420</name>
</gene>
<accession>A0A916X3C5</accession>